<dbReference type="InterPro" id="IPR036264">
    <property type="entry name" value="Bact_exopeptidase_dim_dom"/>
</dbReference>
<keyword evidence="1 4" id="KW-0378">Hydrolase</keyword>
<evidence type="ECO:0000256" key="2">
    <source>
        <dbReference type="PIRSR" id="PIRSR005962-1"/>
    </source>
</evidence>
<dbReference type="CDD" id="cd03886">
    <property type="entry name" value="M20_Acy1"/>
    <property type="match status" value="1"/>
</dbReference>
<keyword evidence="4" id="KW-0614">Plasmid</keyword>
<dbReference type="PANTHER" id="PTHR11014:SF63">
    <property type="entry name" value="METALLOPEPTIDASE, PUTATIVE (AFU_ORTHOLOGUE AFUA_6G09600)-RELATED"/>
    <property type="match status" value="1"/>
</dbReference>
<dbReference type="OrthoDB" id="9776731at2"/>
<evidence type="ECO:0000313" key="4">
    <source>
        <dbReference type="EMBL" id="ADO84428.1"/>
    </source>
</evidence>
<feature type="domain" description="Peptidase M20 dimerisation" evidence="3">
    <location>
        <begin position="180"/>
        <end position="270"/>
    </location>
</feature>
<dbReference type="InterPro" id="IPR011650">
    <property type="entry name" value="Peptidase_M20_dimer"/>
</dbReference>
<reference evidence="4 5" key="1">
    <citation type="journal article" date="2010" name="Stand. Genomic Sci.">
        <title>Complete genome sequence of Ilyobacter polytropus type strain (CuHbu1).</title>
        <authorList>
            <person name="Sikorski J."/>
            <person name="Chertkov O."/>
            <person name="Lapidus A."/>
            <person name="Nolan M."/>
            <person name="Lucas S."/>
            <person name="Del Rio T.G."/>
            <person name="Tice H."/>
            <person name="Cheng J.F."/>
            <person name="Tapia R."/>
            <person name="Han C."/>
            <person name="Goodwin L."/>
            <person name="Pitluck S."/>
            <person name="Liolios K."/>
            <person name="Ivanova N."/>
            <person name="Mavromatis K."/>
            <person name="Mikhailova N."/>
            <person name="Pati A."/>
            <person name="Chen A."/>
            <person name="Palaniappan K."/>
            <person name="Land M."/>
            <person name="Hauser L."/>
            <person name="Chang Y.J."/>
            <person name="Jeffries C.D."/>
            <person name="Brambilla E."/>
            <person name="Yasawong M."/>
            <person name="Rohde M."/>
            <person name="Pukall R."/>
            <person name="Spring S."/>
            <person name="Goker M."/>
            <person name="Woyke T."/>
            <person name="Bristow J."/>
            <person name="Eisen J.A."/>
            <person name="Markowitz V."/>
            <person name="Hugenholtz P."/>
            <person name="Kyrpides N.C."/>
            <person name="Klenk H.P."/>
        </authorList>
    </citation>
    <scope>NUCLEOTIDE SEQUENCE [LARGE SCALE GENOMIC DNA]</scope>
    <source>
        <strain evidence="5">ATCC 51220 / DSM 2926 / LMG 16218 / CuHBu1</strain>
        <plasmid evidence="5">pILYOP01</plasmid>
    </source>
</reference>
<keyword evidence="2" id="KW-0464">Manganese</keyword>
<dbReference type="SUPFAM" id="SSF55031">
    <property type="entry name" value="Bacterial exopeptidase dimerisation domain"/>
    <property type="match status" value="1"/>
</dbReference>
<dbReference type="Pfam" id="PF07687">
    <property type="entry name" value="M20_dimer"/>
    <property type="match status" value="1"/>
</dbReference>
<comment type="cofactor">
    <cofactor evidence="2">
        <name>Mn(2+)</name>
        <dbReference type="ChEBI" id="CHEBI:29035"/>
    </cofactor>
    <text evidence="2">The Mn(2+) ion enhances activity.</text>
</comment>
<dbReference type="KEGG" id="ipo:Ilyop_2672"/>
<accession>E3HCN3</accession>
<feature type="binding site" evidence="2">
    <location>
        <position position="95"/>
    </location>
    <ligand>
        <name>Mn(2+)</name>
        <dbReference type="ChEBI" id="CHEBI:29035"/>
        <label>2</label>
    </ligand>
</feature>
<dbReference type="GO" id="GO:0050118">
    <property type="term" value="F:N-acetyldiaminopimelate deacetylase activity"/>
    <property type="evidence" value="ECO:0007669"/>
    <property type="project" value="UniProtKB-ARBA"/>
</dbReference>
<feature type="binding site" evidence="2">
    <location>
        <position position="348"/>
    </location>
    <ligand>
        <name>Mn(2+)</name>
        <dbReference type="ChEBI" id="CHEBI:29035"/>
        <label>2</label>
    </ligand>
</feature>
<dbReference type="Gene3D" id="3.30.70.360">
    <property type="match status" value="1"/>
</dbReference>
<evidence type="ECO:0000256" key="1">
    <source>
        <dbReference type="ARBA" id="ARBA00022801"/>
    </source>
</evidence>
<gene>
    <name evidence="4" type="ordered locus">Ilyop_2672</name>
</gene>
<dbReference type="EMBL" id="CP002282">
    <property type="protein sequence ID" value="ADO84428.1"/>
    <property type="molecule type" value="Genomic_DNA"/>
</dbReference>
<keyword evidence="5" id="KW-1185">Reference proteome</keyword>
<dbReference type="SUPFAM" id="SSF53187">
    <property type="entry name" value="Zn-dependent exopeptidases"/>
    <property type="match status" value="1"/>
</dbReference>
<geneLocation type="plasmid" evidence="4 5">
    <name>pILYOP01</name>
</geneLocation>
<feature type="binding site" evidence="2">
    <location>
        <position position="130"/>
    </location>
    <ligand>
        <name>Mn(2+)</name>
        <dbReference type="ChEBI" id="CHEBI:29035"/>
        <label>2</label>
    </ligand>
</feature>
<feature type="binding site" evidence="2">
    <location>
        <position position="156"/>
    </location>
    <ligand>
        <name>Mn(2+)</name>
        <dbReference type="ChEBI" id="CHEBI:29035"/>
        <label>2</label>
    </ligand>
</feature>
<dbReference type="InterPro" id="IPR017439">
    <property type="entry name" value="Amidohydrolase"/>
</dbReference>
<proteinExistence type="predicted"/>
<dbReference type="RefSeq" id="WP_013389085.1">
    <property type="nucleotide sequence ID" value="NC_014633.1"/>
</dbReference>
<sequence length="376" mass="41820">MDLKDLGNQIKTYRRELHQIPELGLEEYKTCAYIGEKLKEFGLHPFTIAKTGVYVYIDAGSDETYAFRADMDALEAEEENDVEYSSKHPGKMHACGHDGHMAMLLGLAKVLSKTENIKKNILLIFQPAEEGPGGAKIITESGIFEKYNVKGIFGIHLFPTLDEGIIASKAGPFMAQSGEIDVIIKGEGGHGGMPHNAIDSILVASKFLSSCQSIISRSISPLETAVISFGKIRGGSARNIVAEKTHIEGTVRTFSKETFGIIKKRILQISKGLEESFDVEIDVNLEPYYPPVINDKALYKKVAEKVHIEETDPVMLAEDFSYYQEKIPGVFYFLGSRNRELGFDYPLHSCSFNFDEKILLKGIEHYINILTALEAI</sequence>
<dbReference type="AlphaFoldDB" id="E3HCN3"/>
<dbReference type="NCBIfam" id="TIGR01891">
    <property type="entry name" value="amidohydrolases"/>
    <property type="match status" value="1"/>
</dbReference>
<dbReference type="PANTHER" id="PTHR11014">
    <property type="entry name" value="PEPTIDASE M20 FAMILY MEMBER"/>
    <property type="match status" value="1"/>
</dbReference>
<dbReference type="InterPro" id="IPR002933">
    <property type="entry name" value="Peptidase_M20"/>
</dbReference>
<dbReference type="Proteomes" id="UP000006875">
    <property type="component" value="Plasmid pILYOP01"/>
</dbReference>
<dbReference type="Pfam" id="PF01546">
    <property type="entry name" value="Peptidase_M20"/>
    <property type="match status" value="1"/>
</dbReference>
<organism evidence="4 5">
    <name type="scientific">Ilyobacter polytropus (strain ATCC 51220 / DSM 2926 / LMG 16218 / CuHBu1)</name>
    <dbReference type="NCBI Taxonomy" id="572544"/>
    <lineage>
        <taxon>Bacteria</taxon>
        <taxon>Fusobacteriati</taxon>
        <taxon>Fusobacteriota</taxon>
        <taxon>Fusobacteriia</taxon>
        <taxon>Fusobacteriales</taxon>
        <taxon>Fusobacteriaceae</taxon>
        <taxon>Ilyobacter</taxon>
    </lineage>
</organism>
<name>E3HCN3_ILYPC</name>
<keyword evidence="2" id="KW-0479">Metal-binding</keyword>
<evidence type="ECO:0000259" key="3">
    <source>
        <dbReference type="Pfam" id="PF07687"/>
    </source>
</evidence>
<dbReference type="GO" id="GO:0019877">
    <property type="term" value="P:diaminopimelate biosynthetic process"/>
    <property type="evidence" value="ECO:0007669"/>
    <property type="project" value="UniProtKB-ARBA"/>
</dbReference>
<protein>
    <submittedName>
        <fullName evidence="4">Amidohydrolase</fullName>
        <ecNumber evidence="4">3.5.1.32</ecNumber>
    </submittedName>
</protein>
<dbReference type="PIRSF" id="PIRSF005962">
    <property type="entry name" value="Pept_M20D_amidohydro"/>
    <property type="match status" value="1"/>
</dbReference>
<feature type="binding site" evidence="2">
    <location>
        <position position="97"/>
    </location>
    <ligand>
        <name>Mn(2+)</name>
        <dbReference type="ChEBI" id="CHEBI:29035"/>
        <label>2</label>
    </ligand>
</feature>
<evidence type="ECO:0000313" key="5">
    <source>
        <dbReference type="Proteomes" id="UP000006875"/>
    </source>
</evidence>
<dbReference type="Gene3D" id="3.40.630.10">
    <property type="entry name" value="Zn peptidases"/>
    <property type="match status" value="1"/>
</dbReference>
<dbReference type="EC" id="3.5.1.32" evidence="4"/>
<dbReference type="GO" id="GO:0047980">
    <property type="term" value="F:hippurate hydrolase activity"/>
    <property type="evidence" value="ECO:0007669"/>
    <property type="project" value="UniProtKB-EC"/>
</dbReference>
<dbReference type="HOGENOM" id="CLU_023257_0_1_0"/>
<dbReference type="FunFam" id="3.30.70.360:FF:000001">
    <property type="entry name" value="N-acetyldiaminopimelate deacetylase"/>
    <property type="match status" value="1"/>
</dbReference>
<dbReference type="GO" id="GO:0046872">
    <property type="term" value="F:metal ion binding"/>
    <property type="evidence" value="ECO:0007669"/>
    <property type="project" value="UniProtKB-KW"/>
</dbReference>